<dbReference type="GeneID" id="115750172"/>
<evidence type="ECO:0000313" key="3">
    <source>
        <dbReference type="RefSeq" id="XP_030543215.1"/>
    </source>
</evidence>
<reference evidence="2" key="1">
    <citation type="submission" date="2025-05" db="UniProtKB">
        <authorList>
            <consortium name="RefSeq"/>
        </authorList>
    </citation>
    <scope>NUCLEOTIDE SEQUENCE [LARGE SCALE GENOMIC DNA]</scope>
</reference>
<protein>
    <submittedName>
        <fullName evidence="3">Uncharacterized protein LOC115750172</fullName>
    </submittedName>
</protein>
<dbReference type="RefSeq" id="XP_030543215.1">
    <property type="nucleotide sequence ID" value="XM_030687355.1"/>
</dbReference>
<feature type="domain" description="Pectinesterase inhibitor" evidence="1">
    <location>
        <begin position="8"/>
        <end position="138"/>
    </location>
</feature>
<dbReference type="KEGG" id="rarg:115750172"/>
<dbReference type="SUPFAM" id="SSF101148">
    <property type="entry name" value="Plant invertase/pectin methylesterase inhibitor"/>
    <property type="match status" value="1"/>
</dbReference>
<dbReference type="Pfam" id="PF04043">
    <property type="entry name" value="PMEI"/>
    <property type="match status" value="1"/>
</dbReference>
<organism evidence="2 3">
    <name type="scientific">Rhodamnia argentea</name>
    <dbReference type="NCBI Taxonomy" id="178133"/>
    <lineage>
        <taxon>Eukaryota</taxon>
        <taxon>Viridiplantae</taxon>
        <taxon>Streptophyta</taxon>
        <taxon>Embryophyta</taxon>
        <taxon>Tracheophyta</taxon>
        <taxon>Spermatophyta</taxon>
        <taxon>Magnoliopsida</taxon>
        <taxon>eudicotyledons</taxon>
        <taxon>Gunneridae</taxon>
        <taxon>Pentapetalae</taxon>
        <taxon>rosids</taxon>
        <taxon>malvids</taxon>
        <taxon>Myrtales</taxon>
        <taxon>Myrtaceae</taxon>
        <taxon>Myrtoideae</taxon>
        <taxon>Myrteae</taxon>
        <taxon>Australasian group</taxon>
        <taxon>Rhodamnia</taxon>
    </lineage>
</organism>
<dbReference type="AlphaFoldDB" id="A0A8B8Q7X9"/>
<dbReference type="InterPro" id="IPR035513">
    <property type="entry name" value="Invertase/methylesterase_inhib"/>
</dbReference>
<sequence length="144" mass="15597">MYEEWKTVSTDTIQKIGNSIPDVGSAPDVRILTISALRVVTSDTSVLTRGLLNDTTLAPAIHQALSDCADHFLDEVEQLDDSLAAMMRAYPNVRKCVKTAIADANDCEAGFQQLATGPNLLSHRNLIFRQLCNNALGIVGLLKA</sequence>
<evidence type="ECO:0000313" key="2">
    <source>
        <dbReference type="Proteomes" id="UP000827889"/>
    </source>
</evidence>
<evidence type="ECO:0000259" key="1">
    <source>
        <dbReference type="SMART" id="SM00856"/>
    </source>
</evidence>
<name>A0A8B8Q7X9_9MYRT</name>
<dbReference type="NCBIfam" id="TIGR01614">
    <property type="entry name" value="PME_inhib"/>
    <property type="match status" value="1"/>
</dbReference>
<dbReference type="GO" id="GO:0004857">
    <property type="term" value="F:enzyme inhibitor activity"/>
    <property type="evidence" value="ECO:0007669"/>
    <property type="project" value="InterPro"/>
</dbReference>
<accession>A0A8B8Q7X9</accession>
<reference evidence="3" key="2">
    <citation type="submission" date="2025-08" db="UniProtKB">
        <authorList>
            <consortium name="RefSeq"/>
        </authorList>
    </citation>
    <scope>IDENTIFICATION</scope>
    <source>
        <tissue evidence="3">Leaf</tissue>
    </source>
</reference>
<dbReference type="SMART" id="SM00856">
    <property type="entry name" value="PMEI"/>
    <property type="match status" value="1"/>
</dbReference>
<keyword evidence="2" id="KW-1185">Reference proteome</keyword>
<dbReference type="Gene3D" id="1.20.140.40">
    <property type="entry name" value="Invertase/pectin methylesterase inhibitor family protein"/>
    <property type="match status" value="1"/>
</dbReference>
<gene>
    <name evidence="3" type="primary">LOC115750172</name>
</gene>
<proteinExistence type="predicted"/>
<dbReference type="OrthoDB" id="841681at2759"/>
<dbReference type="Proteomes" id="UP000827889">
    <property type="component" value="Chromosome 1"/>
</dbReference>
<dbReference type="InterPro" id="IPR006501">
    <property type="entry name" value="Pectinesterase_inhib_dom"/>
</dbReference>